<dbReference type="PANTHER" id="PTHR38442:SF1">
    <property type="entry name" value="INNER MEMBRANE PROTEIN"/>
    <property type="match status" value="1"/>
</dbReference>
<gene>
    <name evidence="1" type="ORF">BCF74_12945</name>
</gene>
<dbReference type="EMBL" id="PVTI01000029">
    <property type="protein sequence ID" value="PRY52971.1"/>
    <property type="molecule type" value="Genomic_DNA"/>
</dbReference>
<organism evidence="1 2">
    <name type="scientific">Knoellia remsis</name>
    <dbReference type="NCBI Taxonomy" id="407159"/>
    <lineage>
        <taxon>Bacteria</taxon>
        <taxon>Bacillati</taxon>
        <taxon>Actinomycetota</taxon>
        <taxon>Actinomycetes</taxon>
        <taxon>Micrococcales</taxon>
        <taxon>Intrasporangiaceae</taxon>
        <taxon>Knoellia</taxon>
    </lineage>
</organism>
<dbReference type="RefSeq" id="WP_245889388.1">
    <property type="nucleotide sequence ID" value="NZ_PVTI01000029.1"/>
</dbReference>
<accession>A0A2T0U4X2</accession>
<dbReference type="Proteomes" id="UP000237822">
    <property type="component" value="Unassembled WGS sequence"/>
</dbReference>
<reference evidence="1 2" key="1">
    <citation type="submission" date="2018-03" db="EMBL/GenBank/DDBJ databases">
        <title>Genomic Encyclopedia of Archaeal and Bacterial Type Strains, Phase II (KMG-II): from individual species to whole genera.</title>
        <authorList>
            <person name="Goeker M."/>
        </authorList>
    </citation>
    <scope>NUCLEOTIDE SEQUENCE [LARGE SCALE GENOMIC DNA]</scope>
    <source>
        <strain evidence="1 2">ATCC BAA-1496</strain>
    </source>
</reference>
<dbReference type="AlphaFoldDB" id="A0A2T0U4X2"/>
<evidence type="ECO:0000313" key="2">
    <source>
        <dbReference type="Proteomes" id="UP000237822"/>
    </source>
</evidence>
<protein>
    <submittedName>
        <fullName evidence="1">Uncharacterized membrane-anchored protein YjiN (DUF445 family)</fullName>
    </submittedName>
</protein>
<dbReference type="PANTHER" id="PTHR38442">
    <property type="entry name" value="INNER MEMBRANE PROTEIN-RELATED"/>
    <property type="match status" value="1"/>
</dbReference>
<dbReference type="GO" id="GO:0005886">
    <property type="term" value="C:plasma membrane"/>
    <property type="evidence" value="ECO:0007669"/>
    <property type="project" value="TreeGrafter"/>
</dbReference>
<keyword evidence="2" id="KW-1185">Reference proteome</keyword>
<name>A0A2T0U4X2_9MICO</name>
<evidence type="ECO:0000313" key="1">
    <source>
        <dbReference type="EMBL" id="PRY52971.1"/>
    </source>
</evidence>
<dbReference type="Pfam" id="PF04286">
    <property type="entry name" value="DUF445"/>
    <property type="match status" value="1"/>
</dbReference>
<proteinExistence type="predicted"/>
<sequence length="418" mass="46314">MSLLAPSPADAARRRGLRRMRAVALGLLILAAVVYAVTLSRADEGWIGYVNAGAEAAMVGALADWFAVTALFRHPLGLPVPHTAIIPKRKNEIGRNLQDFVTENFLTEDIARERLAAAHVGERLGVWLGGPENRARVMREVVRVTRAGLGRMSDEDVHEVISQFLLPRLAKEPISPIAGSLLEGVVAERTHHGLVDLALEQLHDWLSDNPGTYAAVLGERAPWWSPPWVDDRVIGWSYQQVLAWLRDIRDSPRHPARVALDDLLRRLADDLQTDPEVMARAESLKERLLAHPQVPVTAVGLWNSFKASLETAMDDPDSYFHTRGDELLEHLGRHLVEDDEWRSRLEGHLGEAVAFFVNTYGSELAEVISVTVEQWDGREAAQRIELHVGRDLQFIRINGTIVGALAGVTIHALSTTLG</sequence>
<dbReference type="InterPro" id="IPR007383">
    <property type="entry name" value="DUF445"/>
</dbReference>
<comment type="caution">
    <text evidence="1">The sequence shown here is derived from an EMBL/GenBank/DDBJ whole genome shotgun (WGS) entry which is preliminary data.</text>
</comment>